<dbReference type="RefSeq" id="WP_183349656.1">
    <property type="nucleotide sequence ID" value="NZ_JACHEO010000006.1"/>
</dbReference>
<evidence type="ECO:0000256" key="1">
    <source>
        <dbReference type="ARBA" id="ARBA00000085"/>
    </source>
</evidence>
<dbReference type="PRINTS" id="PR00344">
    <property type="entry name" value="BCTRLSENSOR"/>
</dbReference>
<dbReference type="PANTHER" id="PTHR43065">
    <property type="entry name" value="SENSOR HISTIDINE KINASE"/>
    <property type="match status" value="1"/>
</dbReference>
<evidence type="ECO:0000256" key="9">
    <source>
        <dbReference type="ARBA" id="ARBA00023012"/>
    </source>
</evidence>
<dbReference type="SUPFAM" id="SSF47384">
    <property type="entry name" value="Homodimeric domain of signal transducing histidine kinase"/>
    <property type="match status" value="1"/>
</dbReference>
<evidence type="ECO:0000256" key="2">
    <source>
        <dbReference type="ARBA" id="ARBA00004370"/>
    </source>
</evidence>
<dbReference type="PANTHER" id="PTHR43065:SF10">
    <property type="entry name" value="PEROXIDE STRESS-ACTIVATED HISTIDINE KINASE MAK3"/>
    <property type="match status" value="1"/>
</dbReference>
<dbReference type="InterPro" id="IPR004358">
    <property type="entry name" value="Sig_transdc_His_kin-like_C"/>
</dbReference>
<accession>A0A840US73</accession>
<evidence type="ECO:0000256" key="6">
    <source>
        <dbReference type="ARBA" id="ARBA00022741"/>
    </source>
</evidence>
<comment type="subcellular location">
    <subcellularLocation>
        <location evidence="2">Membrane</location>
    </subcellularLocation>
</comment>
<evidence type="ECO:0000256" key="10">
    <source>
        <dbReference type="SAM" id="Coils"/>
    </source>
</evidence>
<dbReference type="Gene3D" id="6.10.340.10">
    <property type="match status" value="1"/>
</dbReference>
<gene>
    <name evidence="14" type="ORF">HNQ81_001400</name>
</gene>
<evidence type="ECO:0000256" key="11">
    <source>
        <dbReference type="SAM" id="Phobius"/>
    </source>
</evidence>
<evidence type="ECO:0000256" key="7">
    <source>
        <dbReference type="ARBA" id="ARBA00022777"/>
    </source>
</evidence>
<feature type="coiled-coil region" evidence="10">
    <location>
        <begin position="237"/>
        <end position="274"/>
    </location>
</feature>
<feature type="transmembrane region" description="Helical" evidence="11">
    <location>
        <begin position="12"/>
        <end position="33"/>
    </location>
</feature>
<dbReference type="Proteomes" id="UP000539642">
    <property type="component" value="Unassembled WGS sequence"/>
</dbReference>
<evidence type="ECO:0000256" key="4">
    <source>
        <dbReference type="ARBA" id="ARBA00022553"/>
    </source>
</evidence>
<evidence type="ECO:0000256" key="8">
    <source>
        <dbReference type="ARBA" id="ARBA00022840"/>
    </source>
</evidence>
<keyword evidence="4" id="KW-0597">Phosphoprotein</keyword>
<keyword evidence="11" id="KW-1133">Transmembrane helix</keyword>
<dbReference type="GO" id="GO:0016020">
    <property type="term" value="C:membrane"/>
    <property type="evidence" value="ECO:0007669"/>
    <property type="project" value="UniProtKB-SubCell"/>
</dbReference>
<dbReference type="PROSITE" id="PS51257">
    <property type="entry name" value="PROKAR_LIPOPROTEIN"/>
    <property type="match status" value="1"/>
</dbReference>
<evidence type="ECO:0000313" key="14">
    <source>
        <dbReference type="EMBL" id="MBB5347676.1"/>
    </source>
</evidence>
<keyword evidence="9" id="KW-0902">Two-component regulatory system</keyword>
<evidence type="ECO:0000256" key="3">
    <source>
        <dbReference type="ARBA" id="ARBA00012438"/>
    </source>
</evidence>
<dbReference type="Gene3D" id="3.30.565.10">
    <property type="entry name" value="Histidine kinase-like ATPase, C-terminal domain"/>
    <property type="match status" value="1"/>
</dbReference>
<dbReference type="InterPro" id="IPR005467">
    <property type="entry name" value="His_kinase_dom"/>
</dbReference>
<keyword evidence="15" id="KW-1185">Reference proteome</keyword>
<keyword evidence="11" id="KW-0812">Transmembrane</keyword>
<keyword evidence="10" id="KW-0175">Coiled coil</keyword>
<dbReference type="InterPro" id="IPR003661">
    <property type="entry name" value="HisK_dim/P_dom"/>
</dbReference>
<dbReference type="GO" id="GO:0000155">
    <property type="term" value="F:phosphorelay sensor kinase activity"/>
    <property type="evidence" value="ECO:0007669"/>
    <property type="project" value="InterPro"/>
</dbReference>
<comment type="caution">
    <text evidence="14">The sequence shown here is derived from an EMBL/GenBank/DDBJ whole genome shotgun (WGS) entry which is preliminary data.</text>
</comment>
<dbReference type="PROSITE" id="PS50109">
    <property type="entry name" value="HIS_KIN"/>
    <property type="match status" value="1"/>
</dbReference>
<feature type="domain" description="Histidine kinase" evidence="12">
    <location>
        <begin position="283"/>
        <end position="499"/>
    </location>
</feature>
<proteinExistence type="predicted"/>
<feature type="domain" description="HAMP" evidence="13">
    <location>
        <begin position="193"/>
        <end position="245"/>
    </location>
</feature>
<dbReference type="CDD" id="cd00082">
    <property type="entry name" value="HisKA"/>
    <property type="match status" value="1"/>
</dbReference>
<name>A0A840US73_9BACT</name>
<evidence type="ECO:0000256" key="5">
    <source>
        <dbReference type="ARBA" id="ARBA00022679"/>
    </source>
</evidence>
<dbReference type="PROSITE" id="PS50885">
    <property type="entry name" value="HAMP"/>
    <property type="match status" value="1"/>
</dbReference>
<dbReference type="InterPro" id="IPR003660">
    <property type="entry name" value="HAMP_dom"/>
</dbReference>
<dbReference type="SUPFAM" id="SSF55874">
    <property type="entry name" value="ATPase domain of HSP90 chaperone/DNA topoisomerase II/histidine kinase"/>
    <property type="match status" value="1"/>
</dbReference>
<evidence type="ECO:0000259" key="12">
    <source>
        <dbReference type="PROSITE" id="PS50109"/>
    </source>
</evidence>
<evidence type="ECO:0000259" key="13">
    <source>
        <dbReference type="PROSITE" id="PS50885"/>
    </source>
</evidence>
<comment type="catalytic activity">
    <reaction evidence="1">
        <text>ATP + protein L-histidine = ADP + protein N-phospho-L-histidine.</text>
        <dbReference type="EC" id="2.7.13.3"/>
    </reaction>
</comment>
<feature type="transmembrane region" description="Helical" evidence="11">
    <location>
        <begin position="172"/>
        <end position="191"/>
    </location>
</feature>
<dbReference type="InterPro" id="IPR036097">
    <property type="entry name" value="HisK_dim/P_sf"/>
</dbReference>
<dbReference type="Pfam" id="PF02518">
    <property type="entry name" value="HATPase_c"/>
    <property type="match status" value="1"/>
</dbReference>
<organism evidence="14 15">
    <name type="scientific">Desulfoprunum benzoelyticum</name>
    <dbReference type="NCBI Taxonomy" id="1506996"/>
    <lineage>
        <taxon>Bacteria</taxon>
        <taxon>Pseudomonadati</taxon>
        <taxon>Thermodesulfobacteriota</taxon>
        <taxon>Desulfobulbia</taxon>
        <taxon>Desulfobulbales</taxon>
        <taxon>Desulfobulbaceae</taxon>
        <taxon>Desulfoprunum</taxon>
    </lineage>
</organism>
<evidence type="ECO:0000313" key="15">
    <source>
        <dbReference type="Proteomes" id="UP000539642"/>
    </source>
</evidence>
<dbReference type="EC" id="2.7.13.3" evidence="3"/>
<dbReference type="AlphaFoldDB" id="A0A840US73"/>
<keyword evidence="11" id="KW-0472">Membrane</keyword>
<protein>
    <recommendedName>
        <fullName evidence="3">histidine kinase</fullName>
        <ecNumber evidence="3">2.7.13.3</ecNumber>
    </recommendedName>
</protein>
<dbReference type="SMART" id="SM00387">
    <property type="entry name" value="HATPase_c"/>
    <property type="match status" value="1"/>
</dbReference>
<keyword evidence="8" id="KW-0067">ATP-binding</keyword>
<dbReference type="InterPro" id="IPR036890">
    <property type="entry name" value="HATPase_C_sf"/>
</dbReference>
<keyword evidence="7" id="KW-0418">Kinase</keyword>
<dbReference type="SMART" id="SM00388">
    <property type="entry name" value="HisKA"/>
    <property type="match status" value="1"/>
</dbReference>
<dbReference type="EMBL" id="JACHEO010000006">
    <property type="protein sequence ID" value="MBB5347676.1"/>
    <property type="molecule type" value="Genomic_DNA"/>
</dbReference>
<dbReference type="GO" id="GO:0005524">
    <property type="term" value="F:ATP binding"/>
    <property type="evidence" value="ECO:0007669"/>
    <property type="project" value="UniProtKB-KW"/>
</dbReference>
<dbReference type="Gene3D" id="1.10.287.130">
    <property type="match status" value="1"/>
</dbReference>
<dbReference type="Pfam" id="PF00512">
    <property type="entry name" value="HisKA"/>
    <property type="match status" value="1"/>
</dbReference>
<sequence>MRSSGLKLNISATMFLLLACATILGNIVIVLFWQRQIVTVEVSHAQAVVGRWEILVARGKAPVAIQATDLQQLCRAVGPSCREAAYVGDRTVVYAGMTAAPLQLQEVIGEAVQTNRHIVRFAGATVGGIFFGDKQLLLARPVAAEGAAAAGLGLIIDITTASHLVLQHGKIIFAWILINVLLLTIIGLSRLDRLVVRPLERLVKTSESYDYGDGVAFIGGEVGSELGQLSLALNRMLARIEEDRQKLRASVHSLEQANLQLVATQKEMVRAEKLAAVGRLAAGLAHEIGNPIGIVQGYLELLDNADLAAEDRRQFSRRAIAELQRINHLIHQLLDFSRSSSQAPEPVAVQALLAEVIDMFRAQKRAPELRFQRHCGEGADIVVANAGELRQVFLNCLLNAADSIWEMGEGHPGRIDVDCRCGGDDRLMVEVLIADNGQGIAADSLETIFDPFYTTKAPGKGTGLGLAVSHSIVEAAGGRIWAESSGVGAEIHVELPGVRLAMGGGEVFARSKNGHSRQHEISRFASK</sequence>
<keyword evidence="6" id="KW-0547">Nucleotide-binding</keyword>
<keyword evidence="5" id="KW-0808">Transferase</keyword>
<reference evidence="14 15" key="1">
    <citation type="submission" date="2020-08" db="EMBL/GenBank/DDBJ databases">
        <title>Genomic Encyclopedia of Type Strains, Phase IV (KMG-IV): sequencing the most valuable type-strain genomes for metagenomic binning, comparative biology and taxonomic classification.</title>
        <authorList>
            <person name="Goeker M."/>
        </authorList>
    </citation>
    <scope>NUCLEOTIDE SEQUENCE [LARGE SCALE GENOMIC DNA]</scope>
    <source>
        <strain evidence="14 15">DSM 28570</strain>
    </source>
</reference>
<dbReference type="InterPro" id="IPR003594">
    <property type="entry name" value="HATPase_dom"/>
</dbReference>